<accession>S7VDR6</accession>
<feature type="transmembrane region" description="Helical" evidence="1">
    <location>
        <begin position="6"/>
        <end position="23"/>
    </location>
</feature>
<evidence type="ECO:0000313" key="3">
    <source>
        <dbReference type="Proteomes" id="UP000014974"/>
    </source>
</evidence>
<feature type="transmembrane region" description="Helical" evidence="1">
    <location>
        <begin position="124"/>
        <end position="145"/>
    </location>
</feature>
<feature type="transmembrane region" description="Helical" evidence="1">
    <location>
        <begin position="93"/>
        <end position="112"/>
    </location>
</feature>
<comment type="caution">
    <text evidence="2">The sequence shown here is derived from an EMBL/GenBank/DDBJ whole genome shotgun (WGS) entry which is preliminary data.</text>
</comment>
<feature type="transmembrane region" description="Helical" evidence="1">
    <location>
        <begin position="62"/>
        <end position="81"/>
    </location>
</feature>
<keyword evidence="1" id="KW-0472">Membrane</keyword>
<feature type="transmembrane region" description="Helical" evidence="1">
    <location>
        <begin position="188"/>
        <end position="213"/>
    </location>
</feature>
<proteinExistence type="predicted"/>
<evidence type="ECO:0000256" key="1">
    <source>
        <dbReference type="SAM" id="Phobius"/>
    </source>
</evidence>
<protein>
    <recommendedName>
        <fullName evidence="4">Histidine kinase N-terminal 7TM region domain-containing protein</fullName>
    </recommendedName>
</protein>
<keyword evidence="1" id="KW-0812">Transmembrane</keyword>
<dbReference type="STRING" id="641524.ADICYQ_2591"/>
<reference evidence="2 3" key="1">
    <citation type="journal article" date="2013" name="Genome Announc.">
        <title>Draft Genome Sequence of Cyclobacterium qasimii Strain M12-11BT, Isolated from Arctic Marine Sediment.</title>
        <authorList>
            <person name="Shivaji S."/>
            <person name="Ara S."/>
            <person name="Singh A."/>
            <person name="Kumar Pinnaka A."/>
        </authorList>
    </citation>
    <scope>NUCLEOTIDE SEQUENCE [LARGE SCALE GENOMIC DNA]</scope>
    <source>
        <strain evidence="2 3">M12-11B</strain>
    </source>
</reference>
<dbReference type="Proteomes" id="UP000014974">
    <property type="component" value="Unassembled WGS sequence"/>
</dbReference>
<keyword evidence="1" id="KW-1133">Transmembrane helix</keyword>
<feature type="transmembrane region" description="Helical" evidence="1">
    <location>
        <begin position="157"/>
        <end position="176"/>
    </location>
</feature>
<organism evidence="2 3">
    <name type="scientific">Cyclobacterium qasimii M12-11B</name>
    <dbReference type="NCBI Taxonomy" id="641524"/>
    <lineage>
        <taxon>Bacteria</taxon>
        <taxon>Pseudomonadati</taxon>
        <taxon>Bacteroidota</taxon>
        <taxon>Cytophagia</taxon>
        <taxon>Cytophagales</taxon>
        <taxon>Cyclobacteriaceae</taxon>
        <taxon>Cyclobacterium</taxon>
    </lineage>
</organism>
<name>S7VDR6_9BACT</name>
<dbReference type="EMBL" id="ATNM01000100">
    <property type="protein sequence ID" value="EPR68395.1"/>
    <property type="molecule type" value="Genomic_DNA"/>
</dbReference>
<feature type="transmembrane region" description="Helical" evidence="1">
    <location>
        <begin position="35"/>
        <end position="56"/>
    </location>
</feature>
<dbReference type="AlphaFoldDB" id="S7VDR6"/>
<evidence type="ECO:0000313" key="2">
    <source>
        <dbReference type="EMBL" id="EPR68395.1"/>
    </source>
</evidence>
<evidence type="ECO:0008006" key="4">
    <source>
        <dbReference type="Google" id="ProtNLM"/>
    </source>
</evidence>
<gene>
    <name evidence="2" type="ORF">ADICYQ_2591</name>
</gene>
<sequence>MTFYTYISCIVVGLLLSLFFYFFKKKHNLQEKSHAFILFIISYVLSFELYAIFLVEQGGKNVLIYNIFFVFGETILILVYLRSLIESKRVKRNVVYFMLFFIFWAIINTLFIQSPILVFQQYTHLLGSLGIVLFCCYLMVSVFMADKYEEASLLGIPHFWNISAILLFYSASFIYFGSVNLIWDLGDYYIMILASLNRIFAATLYLILGFSFYSPLIFSPKSD</sequence>
<dbReference type="RefSeq" id="WP_020893734.1">
    <property type="nucleotide sequence ID" value="NZ_ATNM01000100.1"/>
</dbReference>
<dbReference type="OrthoDB" id="836617at2"/>